<gene>
    <name evidence="1" type="ORF">OVA965_LOCUS38943</name>
    <name evidence="2" type="ORF">TMI583_LOCUS40179</name>
</gene>
<dbReference type="Proteomes" id="UP000682733">
    <property type="component" value="Unassembled WGS sequence"/>
</dbReference>
<evidence type="ECO:0000313" key="1">
    <source>
        <dbReference type="EMBL" id="CAF1544329.1"/>
    </source>
</evidence>
<dbReference type="EMBL" id="CAJOBA010061729">
    <property type="protein sequence ID" value="CAF4333084.1"/>
    <property type="molecule type" value="Genomic_DNA"/>
</dbReference>
<dbReference type="EMBL" id="CAJNOK010039359">
    <property type="protein sequence ID" value="CAF1544329.1"/>
    <property type="molecule type" value="Genomic_DNA"/>
</dbReference>
<comment type="caution">
    <text evidence="2">The sequence shown here is derived from an EMBL/GenBank/DDBJ whole genome shotgun (WGS) entry which is preliminary data.</text>
</comment>
<sequence>MAKFPSYYDIAYESILCELEYVDSPTRVKRRQSYTNSDIKLKKKPFDNFSTKLDDLYDVDDSVESEINDDTKKAPEQVELDSYLQLVDGKDEGDEFHVLNY</sequence>
<name>A0A8S2UF09_9BILA</name>
<evidence type="ECO:0000313" key="3">
    <source>
        <dbReference type="Proteomes" id="UP000682733"/>
    </source>
</evidence>
<organism evidence="2 3">
    <name type="scientific">Didymodactylos carnosus</name>
    <dbReference type="NCBI Taxonomy" id="1234261"/>
    <lineage>
        <taxon>Eukaryota</taxon>
        <taxon>Metazoa</taxon>
        <taxon>Spiralia</taxon>
        <taxon>Gnathifera</taxon>
        <taxon>Rotifera</taxon>
        <taxon>Eurotatoria</taxon>
        <taxon>Bdelloidea</taxon>
        <taxon>Philodinida</taxon>
        <taxon>Philodinidae</taxon>
        <taxon>Didymodactylos</taxon>
    </lineage>
</organism>
<accession>A0A8S2UF09</accession>
<dbReference type="AlphaFoldDB" id="A0A8S2UF09"/>
<reference evidence="2" key="1">
    <citation type="submission" date="2021-02" db="EMBL/GenBank/DDBJ databases">
        <authorList>
            <person name="Nowell W R."/>
        </authorList>
    </citation>
    <scope>NUCLEOTIDE SEQUENCE</scope>
</reference>
<dbReference type="Proteomes" id="UP000677228">
    <property type="component" value="Unassembled WGS sequence"/>
</dbReference>
<proteinExistence type="predicted"/>
<evidence type="ECO:0000313" key="2">
    <source>
        <dbReference type="EMBL" id="CAF4333084.1"/>
    </source>
</evidence>
<protein>
    <submittedName>
        <fullName evidence="2">Uncharacterized protein</fullName>
    </submittedName>
</protein>